<dbReference type="PANTHER" id="PTHR36917">
    <property type="entry name" value="INTRACELLULAR SEPTATION PROTEIN A-RELATED"/>
    <property type="match status" value="1"/>
</dbReference>
<dbReference type="OrthoDB" id="9788219at2"/>
<gene>
    <name evidence="5" type="primary">yciB</name>
    <name evidence="6" type="ORF">B6D06_02375</name>
</gene>
<dbReference type="AlphaFoldDB" id="A0A242NWE8"/>
<evidence type="ECO:0000313" key="6">
    <source>
        <dbReference type="EMBL" id="OTQ51754.1"/>
    </source>
</evidence>
<feature type="transmembrane region" description="Helical" evidence="5">
    <location>
        <begin position="80"/>
        <end position="100"/>
    </location>
</feature>
<keyword evidence="1 5" id="KW-1003">Cell membrane</keyword>
<comment type="subcellular location">
    <subcellularLocation>
        <location evidence="5">Cell inner membrane</location>
        <topology evidence="5">Multi-pass membrane protein</topology>
    </subcellularLocation>
</comment>
<dbReference type="EMBL" id="NASK01000076">
    <property type="protein sequence ID" value="OTQ51754.1"/>
    <property type="molecule type" value="Genomic_DNA"/>
</dbReference>
<proteinExistence type="inferred from homology"/>
<feature type="transmembrane region" description="Helical" evidence="5">
    <location>
        <begin position="50"/>
        <end position="68"/>
    </location>
</feature>
<dbReference type="GO" id="GO:0005886">
    <property type="term" value="C:plasma membrane"/>
    <property type="evidence" value="ECO:0007669"/>
    <property type="project" value="UniProtKB-SubCell"/>
</dbReference>
<accession>A0A242NWE8</accession>
<reference evidence="6 7" key="1">
    <citation type="submission" date="2017-03" db="EMBL/GenBank/DDBJ databases">
        <title>Comparative genomics of honeybee gut symbionts reveal geographically distinct and subgroup specific antibiotic resistance.</title>
        <authorList>
            <person name="Ludvigsen J."/>
            <person name="Porcellato D."/>
            <person name="Labee-Lund T.M."/>
            <person name="Amdam G.V."/>
            <person name="Rudi K."/>
        </authorList>
    </citation>
    <scope>NUCLEOTIDE SEQUENCE [LARGE SCALE GENOMIC DNA]</scope>
    <source>
        <strain evidence="6 7">A-4-12</strain>
    </source>
</reference>
<dbReference type="PANTHER" id="PTHR36917:SF1">
    <property type="entry name" value="INNER MEMBRANE-SPANNING PROTEIN YCIB"/>
    <property type="match status" value="1"/>
</dbReference>
<comment type="similarity">
    <text evidence="5">Belongs to the YciB family.</text>
</comment>
<name>A0A242NWE8_9GAMM</name>
<comment type="caution">
    <text evidence="6">The sequence shown here is derived from an EMBL/GenBank/DDBJ whole genome shotgun (WGS) entry which is preliminary data.</text>
</comment>
<dbReference type="Proteomes" id="UP000194968">
    <property type="component" value="Unassembled WGS sequence"/>
</dbReference>
<evidence type="ECO:0000256" key="5">
    <source>
        <dbReference type="HAMAP-Rule" id="MF_00189"/>
    </source>
</evidence>
<organism evidence="6 7">
    <name type="scientific">Gilliamella apis</name>
    <dbReference type="NCBI Taxonomy" id="1970738"/>
    <lineage>
        <taxon>Bacteria</taxon>
        <taxon>Pseudomonadati</taxon>
        <taxon>Pseudomonadota</taxon>
        <taxon>Gammaproteobacteria</taxon>
        <taxon>Orbales</taxon>
        <taxon>Orbaceae</taxon>
        <taxon>Gilliamella</taxon>
    </lineage>
</organism>
<protein>
    <recommendedName>
        <fullName evidence="5">Inner membrane-spanning protein YciB</fullName>
    </recommendedName>
</protein>
<accession>A0A242P3U8</accession>
<comment type="function">
    <text evidence="5">Plays a role in cell envelope biogenesis, maintenance of cell envelope integrity and membrane homeostasis.</text>
</comment>
<evidence type="ECO:0000256" key="3">
    <source>
        <dbReference type="ARBA" id="ARBA00022989"/>
    </source>
</evidence>
<dbReference type="HAMAP" id="MF_00189">
    <property type="entry name" value="YciB"/>
    <property type="match status" value="1"/>
</dbReference>
<dbReference type="RefSeq" id="WP_065650753.1">
    <property type="nucleotide sequence ID" value="NZ_NASD01000014.1"/>
</dbReference>
<keyword evidence="4 5" id="KW-0472">Membrane</keyword>
<keyword evidence="5" id="KW-0997">Cell inner membrane</keyword>
<keyword evidence="2 5" id="KW-0812">Transmembrane</keyword>
<evidence type="ECO:0000313" key="7">
    <source>
        <dbReference type="Proteomes" id="UP000194968"/>
    </source>
</evidence>
<feature type="transmembrane region" description="Helical" evidence="5">
    <location>
        <begin position="12"/>
        <end position="43"/>
    </location>
</feature>
<evidence type="ECO:0000256" key="2">
    <source>
        <dbReference type="ARBA" id="ARBA00022692"/>
    </source>
</evidence>
<dbReference type="InterPro" id="IPR006008">
    <property type="entry name" value="YciB"/>
</dbReference>
<dbReference type="Pfam" id="PF04279">
    <property type="entry name" value="IspA"/>
    <property type="match status" value="1"/>
</dbReference>
<feature type="transmembrane region" description="Helical" evidence="5">
    <location>
        <begin position="121"/>
        <end position="141"/>
    </location>
</feature>
<feature type="transmembrane region" description="Helical" evidence="5">
    <location>
        <begin position="147"/>
        <end position="170"/>
    </location>
</feature>
<keyword evidence="3 5" id="KW-1133">Transmembrane helix</keyword>
<evidence type="ECO:0000256" key="1">
    <source>
        <dbReference type="ARBA" id="ARBA00022475"/>
    </source>
</evidence>
<sequence>MKQLLNYIPLLIFFIFLTIYNIFVGVQALMIAATISFLTILIIYKKVNKVELISYLMVMIFGGITLYTKDSNIMKWKVTIINFLFATALSVSQFIFKKNLIQKMLAKEIQLDITVWNKLNLMWIVFFIACGTFSLIATYYVADDFFWIIKIFILPAASLIMSLISGIYIYRNMSKTTENR</sequence>
<evidence type="ECO:0000256" key="4">
    <source>
        <dbReference type="ARBA" id="ARBA00023136"/>
    </source>
</evidence>